<keyword evidence="2 6" id="KW-0436">Ligase</keyword>
<evidence type="ECO:0000256" key="3">
    <source>
        <dbReference type="ARBA" id="ARBA00022741"/>
    </source>
</evidence>
<dbReference type="PANTHER" id="PTHR43605">
    <property type="entry name" value="ACYL-COENZYME A SYNTHETASE"/>
    <property type="match status" value="1"/>
</dbReference>
<evidence type="ECO:0000313" key="7">
    <source>
        <dbReference type="Proteomes" id="UP000011693"/>
    </source>
</evidence>
<comment type="similarity">
    <text evidence="1">Belongs to the ATP-dependent AMP-binding enzyme family.</text>
</comment>
<name>M0ANE8_9EURY</name>
<dbReference type="InterPro" id="IPR025110">
    <property type="entry name" value="AMP-bd_C"/>
</dbReference>
<organism evidence="6 7">
    <name type="scientific">Natrialba chahannaoensis JCM 10990</name>
    <dbReference type="NCBI Taxonomy" id="1227492"/>
    <lineage>
        <taxon>Archaea</taxon>
        <taxon>Methanobacteriati</taxon>
        <taxon>Methanobacteriota</taxon>
        <taxon>Stenosarchaea group</taxon>
        <taxon>Halobacteria</taxon>
        <taxon>Halobacteriales</taxon>
        <taxon>Natrialbaceae</taxon>
        <taxon>Natrialba</taxon>
    </lineage>
</organism>
<keyword evidence="3" id="KW-0547">Nucleotide-binding</keyword>
<dbReference type="Proteomes" id="UP000011693">
    <property type="component" value="Unassembled WGS sequence"/>
</dbReference>
<dbReference type="GO" id="GO:0015645">
    <property type="term" value="F:fatty acid ligase activity"/>
    <property type="evidence" value="ECO:0007669"/>
    <property type="project" value="TreeGrafter"/>
</dbReference>
<reference evidence="6 7" key="1">
    <citation type="journal article" date="2014" name="PLoS Genet.">
        <title>Phylogenetically driven sequencing of extremely halophilic archaea reveals strategies for static and dynamic osmo-response.</title>
        <authorList>
            <person name="Becker E.A."/>
            <person name="Seitzer P.M."/>
            <person name="Tritt A."/>
            <person name="Larsen D."/>
            <person name="Krusor M."/>
            <person name="Yao A.I."/>
            <person name="Wu D."/>
            <person name="Madern D."/>
            <person name="Eisen J.A."/>
            <person name="Darling A.E."/>
            <person name="Facciotti M.T."/>
        </authorList>
    </citation>
    <scope>NUCLEOTIDE SEQUENCE [LARGE SCALE GENOMIC DNA]</scope>
    <source>
        <strain evidence="6 7">JCM 10990</strain>
    </source>
</reference>
<gene>
    <name evidence="6" type="ORF">C482_10242</name>
</gene>
<evidence type="ECO:0000256" key="4">
    <source>
        <dbReference type="ARBA" id="ARBA00022840"/>
    </source>
</evidence>
<keyword evidence="7" id="KW-1185">Reference proteome</keyword>
<dbReference type="SUPFAM" id="SSF56801">
    <property type="entry name" value="Acetyl-CoA synthetase-like"/>
    <property type="match status" value="1"/>
</dbReference>
<dbReference type="GO" id="GO:0004321">
    <property type="term" value="F:fatty-acyl-CoA synthase activity"/>
    <property type="evidence" value="ECO:0007669"/>
    <property type="project" value="TreeGrafter"/>
</dbReference>
<protein>
    <submittedName>
        <fullName evidence="6">AMP-dependent synthetase and ligase</fullName>
    </submittedName>
</protein>
<dbReference type="InterPro" id="IPR045851">
    <property type="entry name" value="AMP-bd_C_sf"/>
</dbReference>
<dbReference type="InterPro" id="IPR051087">
    <property type="entry name" value="Mitochondrial_ACSM"/>
</dbReference>
<evidence type="ECO:0000256" key="2">
    <source>
        <dbReference type="ARBA" id="ARBA00022598"/>
    </source>
</evidence>
<dbReference type="PANTHER" id="PTHR43605:SF10">
    <property type="entry name" value="ACYL-COA SYNTHETASE MEDIUM CHAIN FAMILY MEMBER 3"/>
    <property type="match status" value="1"/>
</dbReference>
<keyword evidence="4" id="KW-0067">ATP-binding</keyword>
<dbReference type="EMBL" id="AOIN01000056">
    <property type="protein sequence ID" value="ELY99856.1"/>
    <property type="molecule type" value="Genomic_DNA"/>
</dbReference>
<dbReference type="AlphaFoldDB" id="M0ANE8"/>
<dbReference type="STRING" id="1227492.C482_10242"/>
<evidence type="ECO:0000259" key="5">
    <source>
        <dbReference type="Pfam" id="PF13193"/>
    </source>
</evidence>
<comment type="caution">
    <text evidence="6">The sequence shown here is derived from an EMBL/GenBank/DDBJ whole genome shotgun (WGS) entry which is preliminary data.</text>
</comment>
<accession>M0ANE8</accession>
<dbReference type="GO" id="GO:0005524">
    <property type="term" value="F:ATP binding"/>
    <property type="evidence" value="ECO:0007669"/>
    <property type="project" value="UniProtKB-KW"/>
</dbReference>
<dbReference type="Gene3D" id="3.30.300.30">
    <property type="match status" value="1"/>
</dbReference>
<dbReference type="Pfam" id="PF13193">
    <property type="entry name" value="AMP-binding_C"/>
    <property type="match status" value="1"/>
</dbReference>
<proteinExistence type="inferred from homology"/>
<dbReference type="GO" id="GO:0006633">
    <property type="term" value="P:fatty acid biosynthetic process"/>
    <property type="evidence" value="ECO:0007669"/>
    <property type="project" value="TreeGrafter"/>
</dbReference>
<dbReference type="GO" id="GO:0006637">
    <property type="term" value="P:acyl-CoA metabolic process"/>
    <property type="evidence" value="ECO:0007669"/>
    <property type="project" value="TreeGrafter"/>
</dbReference>
<evidence type="ECO:0000313" key="6">
    <source>
        <dbReference type="EMBL" id="ELY99856.1"/>
    </source>
</evidence>
<sequence length="75" mass="8326">MAEGAVVGIPDERRNEVPKAFVVPTPDAEPGVDVTEDGIREFFLDNVAAYKHPRKVEFIDGLPRTTSGKIQKYKL</sequence>
<feature type="domain" description="AMP-binding enzyme C-terminal" evidence="5">
    <location>
        <begin position="2"/>
        <end position="69"/>
    </location>
</feature>
<dbReference type="PATRIC" id="fig|1227492.4.peg.2014"/>
<evidence type="ECO:0000256" key="1">
    <source>
        <dbReference type="ARBA" id="ARBA00006432"/>
    </source>
</evidence>